<accession>A0AA39PL75</accession>
<dbReference type="EMBL" id="JAUEPR010000004">
    <property type="protein sequence ID" value="KAK0486271.1"/>
    <property type="molecule type" value="Genomic_DNA"/>
</dbReference>
<evidence type="ECO:0000259" key="1">
    <source>
        <dbReference type="Pfam" id="PF00651"/>
    </source>
</evidence>
<dbReference type="Proteomes" id="UP001175227">
    <property type="component" value="Unassembled WGS sequence"/>
</dbReference>
<protein>
    <recommendedName>
        <fullName evidence="1">BTB domain-containing protein</fullName>
    </recommendedName>
</protein>
<gene>
    <name evidence="2" type="ORF">IW261DRAFT_1454674</name>
</gene>
<sequence length="244" mass="27574">MPMSSSPSRSQDYYWESIVLQVEDTLFRIPKQYLFGQSEAFDAMLSLPQGGHEPEGTSDERPIQLSGIKKTDFEQLLQVLHPIDATKQPELSINGWVSVLALASLWRMTVRKSAIKHLTTNISQISPADRIVLGRKYSVAGWISSGYEELTSRLEAVSLEEGERVGWSTALRIEHIRELNFKDRQRQVPESDGNAYYCGHCGYYRLCVEYASGLPFDLHTVKKRVGKLFKAELKDVEAEGAGFE</sequence>
<evidence type="ECO:0000313" key="2">
    <source>
        <dbReference type="EMBL" id="KAK0486271.1"/>
    </source>
</evidence>
<feature type="domain" description="BTB" evidence="1">
    <location>
        <begin position="18"/>
        <end position="110"/>
    </location>
</feature>
<name>A0AA39PL75_9AGAR</name>
<reference evidence="2" key="1">
    <citation type="submission" date="2023-06" db="EMBL/GenBank/DDBJ databases">
        <authorList>
            <consortium name="Lawrence Berkeley National Laboratory"/>
            <person name="Ahrendt S."/>
            <person name="Sahu N."/>
            <person name="Indic B."/>
            <person name="Wong-Bajracharya J."/>
            <person name="Merenyi Z."/>
            <person name="Ke H.-M."/>
            <person name="Monk M."/>
            <person name="Kocsube S."/>
            <person name="Drula E."/>
            <person name="Lipzen A."/>
            <person name="Balint B."/>
            <person name="Henrissat B."/>
            <person name="Andreopoulos B."/>
            <person name="Martin F.M."/>
            <person name="Harder C.B."/>
            <person name="Rigling D."/>
            <person name="Ford K.L."/>
            <person name="Foster G.D."/>
            <person name="Pangilinan J."/>
            <person name="Papanicolaou A."/>
            <person name="Barry K."/>
            <person name="LaButti K."/>
            <person name="Viragh M."/>
            <person name="Koriabine M."/>
            <person name="Yan M."/>
            <person name="Riley R."/>
            <person name="Champramary S."/>
            <person name="Plett K.L."/>
            <person name="Tsai I.J."/>
            <person name="Slot J."/>
            <person name="Sipos G."/>
            <person name="Plett J."/>
            <person name="Nagy L.G."/>
            <person name="Grigoriev I.V."/>
        </authorList>
    </citation>
    <scope>NUCLEOTIDE SEQUENCE</scope>
    <source>
        <strain evidence="2">ICMP 16352</strain>
    </source>
</reference>
<comment type="caution">
    <text evidence="2">The sequence shown here is derived from an EMBL/GenBank/DDBJ whole genome shotgun (WGS) entry which is preliminary data.</text>
</comment>
<dbReference type="SUPFAM" id="SSF54695">
    <property type="entry name" value="POZ domain"/>
    <property type="match status" value="1"/>
</dbReference>
<dbReference type="AlphaFoldDB" id="A0AA39PL75"/>
<dbReference type="InterPro" id="IPR000210">
    <property type="entry name" value="BTB/POZ_dom"/>
</dbReference>
<organism evidence="2 3">
    <name type="scientific">Armillaria novae-zelandiae</name>
    <dbReference type="NCBI Taxonomy" id="153914"/>
    <lineage>
        <taxon>Eukaryota</taxon>
        <taxon>Fungi</taxon>
        <taxon>Dikarya</taxon>
        <taxon>Basidiomycota</taxon>
        <taxon>Agaricomycotina</taxon>
        <taxon>Agaricomycetes</taxon>
        <taxon>Agaricomycetidae</taxon>
        <taxon>Agaricales</taxon>
        <taxon>Marasmiineae</taxon>
        <taxon>Physalacriaceae</taxon>
        <taxon>Armillaria</taxon>
    </lineage>
</organism>
<dbReference type="InterPro" id="IPR011333">
    <property type="entry name" value="SKP1/BTB/POZ_sf"/>
</dbReference>
<keyword evidence="3" id="KW-1185">Reference proteome</keyword>
<dbReference type="Gene3D" id="3.30.710.10">
    <property type="entry name" value="Potassium Channel Kv1.1, Chain A"/>
    <property type="match status" value="1"/>
</dbReference>
<dbReference type="Pfam" id="PF00651">
    <property type="entry name" value="BTB"/>
    <property type="match status" value="1"/>
</dbReference>
<evidence type="ECO:0000313" key="3">
    <source>
        <dbReference type="Proteomes" id="UP001175227"/>
    </source>
</evidence>
<proteinExistence type="predicted"/>